<keyword evidence="2" id="KW-1133">Transmembrane helix</keyword>
<gene>
    <name evidence="3" type="ORF">LKD47_04730</name>
</gene>
<evidence type="ECO:0000256" key="1">
    <source>
        <dbReference type="SAM" id="Coils"/>
    </source>
</evidence>
<feature type="coiled-coil region" evidence="1">
    <location>
        <begin position="353"/>
        <end position="380"/>
    </location>
</feature>
<dbReference type="AlphaFoldDB" id="A0AAW4WH17"/>
<keyword evidence="1" id="KW-0175">Coiled coil</keyword>
<evidence type="ECO:0008006" key="5">
    <source>
        <dbReference type="Google" id="ProtNLM"/>
    </source>
</evidence>
<keyword evidence="2" id="KW-0472">Membrane</keyword>
<comment type="caution">
    <text evidence="3">The sequence shown here is derived from an EMBL/GenBank/DDBJ whole genome shotgun (WGS) entry which is preliminary data.</text>
</comment>
<keyword evidence="2" id="KW-0812">Transmembrane</keyword>
<organism evidence="3 4">
    <name type="scientific">Roseburia amylophila</name>
    <dbReference type="NCBI Taxonomy" id="2981794"/>
    <lineage>
        <taxon>Bacteria</taxon>
        <taxon>Bacillati</taxon>
        <taxon>Bacillota</taxon>
        <taxon>Clostridia</taxon>
        <taxon>Lachnospirales</taxon>
        <taxon>Lachnospiraceae</taxon>
        <taxon>Roseburia</taxon>
    </lineage>
</organism>
<feature type="transmembrane region" description="Helical" evidence="2">
    <location>
        <begin position="174"/>
        <end position="196"/>
    </location>
</feature>
<accession>A0AAW4WH17</accession>
<evidence type="ECO:0000313" key="3">
    <source>
        <dbReference type="EMBL" id="MCC2241613.1"/>
    </source>
</evidence>
<feature type="transmembrane region" description="Helical" evidence="2">
    <location>
        <begin position="202"/>
        <end position="220"/>
    </location>
</feature>
<dbReference type="EMBL" id="JAJEQW010000003">
    <property type="protein sequence ID" value="MCC2241613.1"/>
    <property type="molecule type" value="Genomic_DNA"/>
</dbReference>
<reference evidence="3" key="1">
    <citation type="submission" date="2021-10" db="EMBL/GenBank/DDBJ databases">
        <title>Anaerobic single-cell dispensing facilitates the cultivation of human gut bacteria.</title>
        <authorList>
            <person name="Afrizal A."/>
        </authorList>
    </citation>
    <scope>NUCLEOTIDE SEQUENCE</scope>
    <source>
        <strain evidence="3">CLA-AA-H204</strain>
    </source>
</reference>
<dbReference type="Proteomes" id="UP001198893">
    <property type="component" value="Unassembled WGS sequence"/>
</dbReference>
<sequence length="392" mass="46632">MIKFFRRKRKPKKTIEEVLECITEDTLSEEDRKDEHKVQHYVLGHCEQMIDTTKTLENEKSEYRVVTSYLKDIQIIEELPEDEAAALRDTANSILTLDQSRSDYLKATKKLTDTQYAQMEQEEETLTESIRTLQANEMYQAAVKRDMNYLEGEKNEWAYYREELMEEQKILRKASYVVFGMVLAFLAVILVLHVALEMDVRILFTILMVAAAASGFFMLYRNQNNTREIKRAEVNMNHAITLLNRTKIKYVNSTNAVDYACEKYHVHNSYELTYLWEQYLEARREREKFERNSDDLEYFNGKLVRMLQKYELYDAKVWISQPNALVDKREMVEIKHELLSRRQKIRASIEYNMDVVLEQKEEIEKLMKEYHEEIPEVREIINSVNRLCGTGE</sequence>
<dbReference type="RefSeq" id="WP_227709801.1">
    <property type="nucleotide sequence ID" value="NZ_JAJEQW010000003.1"/>
</dbReference>
<proteinExistence type="predicted"/>
<evidence type="ECO:0000256" key="2">
    <source>
        <dbReference type="SAM" id="Phobius"/>
    </source>
</evidence>
<name>A0AAW4WH17_9FIRM</name>
<evidence type="ECO:0000313" key="4">
    <source>
        <dbReference type="Proteomes" id="UP001198893"/>
    </source>
</evidence>
<protein>
    <recommendedName>
        <fullName evidence="5">5-bromo-4-chloroindolyl phosphate hydrolysis protein</fullName>
    </recommendedName>
</protein>